<evidence type="ECO:0000256" key="1">
    <source>
        <dbReference type="SAM" id="MobiDB-lite"/>
    </source>
</evidence>
<protein>
    <submittedName>
        <fullName evidence="2">Uncharacterized protein</fullName>
    </submittedName>
</protein>
<organism evidence="2 3">
    <name type="scientific">Solanum pinnatisectum</name>
    <name type="common">tansyleaf nightshade</name>
    <dbReference type="NCBI Taxonomy" id="50273"/>
    <lineage>
        <taxon>Eukaryota</taxon>
        <taxon>Viridiplantae</taxon>
        <taxon>Streptophyta</taxon>
        <taxon>Embryophyta</taxon>
        <taxon>Tracheophyta</taxon>
        <taxon>Spermatophyta</taxon>
        <taxon>Magnoliopsida</taxon>
        <taxon>eudicotyledons</taxon>
        <taxon>Gunneridae</taxon>
        <taxon>Pentapetalae</taxon>
        <taxon>asterids</taxon>
        <taxon>lamiids</taxon>
        <taxon>Solanales</taxon>
        <taxon>Solanaceae</taxon>
        <taxon>Solanoideae</taxon>
        <taxon>Solaneae</taxon>
        <taxon>Solanum</taxon>
    </lineage>
</organism>
<evidence type="ECO:0000313" key="2">
    <source>
        <dbReference type="EMBL" id="KAK4713654.1"/>
    </source>
</evidence>
<feature type="region of interest" description="Disordered" evidence="1">
    <location>
        <begin position="142"/>
        <end position="213"/>
    </location>
</feature>
<reference evidence="2 3" key="1">
    <citation type="submission" date="2023-10" db="EMBL/GenBank/DDBJ databases">
        <title>Genome-Wide Identification Analysis in wild type Solanum Pinnatisectum Reveals Some Genes Defensing Phytophthora Infestans.</title>
        <authorList>
            <person name="Sun C."/>
        </authorList>
    </citation>
    <scope>NUCLEOTIDE SEQUENCE [LARGE SCALE GENOMIC DNA]</scope>
    <source>
        <strain evidence="2">LQN</strain>
        <tissue evidence="2">Leaf</tissue>
    </source>
</reference>
<gene>
    <name evidence="2" type="ORF">R3W88_019561</name>
</gene>
<dbReference type="EMBL" id="JAWPEI010000010">
    <property type="protein sequence ID" value="KAK4713654.1"/>
    <property type="molecule type" value="Genomic_DNA"/>
</dbReference>
<comment type="caution">
    <text evidence="2">The sequence shown here is derived from an EMBL/GenBank/DDBJ whole genome shotgun (WGS) entry which is preliminary data.</text>
</comment>
<sequence>MHDTWWRFSQKLKKCPNHGLIERYLKYAFYSSLNYVTKLVTDAVCGGSFMRKPFSENMQLIDDVSKNNRAWYTRDEEVRDLGYTFDLSAEQKKREEERDRDMAHMRTQIDLLIKHIVSKSEKVNDVGQPNRYQDHDINLDEESNYLGNQGDFQNYNSGNQGYNSGNAGQNYSREGQYDRPLKREKGNCQNRDRYRNDRTGVYGPQEIETGCNT</sequence>
<dbReference type="Proteomes" id="UP001311915">
    <property type="component" value="Unassembled WGS sequence"/>
</dbReference>
<proteinExistence type="predicted"/>
<keyword evidence="3" id="KW-1185">Reference proteome</keyword>
<dbReference type="AlphaFoldDB" id="A0AAV9KK24"/>
<accession>A0AAV9KK24</accession>
<feature type="compositionally biased region" description="Low complexity" evidence="1">
    <location>
        <begin position="153"/>
        <end position="172"/>
    </location>
</feature>
<name>A0AAV9KK24_9SOLN</name>
<evidence type="ECO:0000313" key="3">
    <source>
        <dbReference type="Proteomes" id="UP001311915"/>
    </source>
</evidence>
<feature type="compositionally biased region" description="Basic and acidic residues" evidence="1">
    <location>
        <begin position="175"/>
        <end position="198"/>
    </location>
</feature>